<evidence type="ECO:0000313" key="2">
    <source>
        <dbReference type="EMBL" id="TQV71486.1"/>
    </source>
</evidence>
<dbReference type="Proteomes" id="UP000317839">
    <property type="component" value="Unassembled WGS sequence"/>
</dbReference>
<dbReference type="RefSeq" id="WP_142943885.1">
    <property type="nucleotide sequence ID" value="NZ_VIKR01000006.1"/>
</dbReference>
<feature type="transmembrane region" description="Helical" evidence="1">
    <location>
        <begin position="46"/>
        <end position="67"/>
    </location>
</feature>
<keyword evidence="1" id="KW-0812">Transmembrane</keyword>
<dbReference type="EMBL" id="VIKR01000006">
    <property type="protein sequence ID" value="TQV71486.1"/>
    <property type="molecule type" value="Genomic_DNA"/>
</dbReference>
<comment type="caution">
    <text evidence="2">The sequence shown here is derived from an EMBL/GenBank/DDBJ whole genome shotgun (WGS) entry which is preliminary data.</text>
</comment>
<feature type="transmembrane region" description="Helical" evidence="1">
    <location>
        <begin position="113"/>
        <end position="131"/>
    </location>
</feature>
<keyword evidence="3" id="KW-1185">Reference proteome</keyword>
<dbReference type="OrthoDB" id="1551090at2"/>
<feature type="transmembrane region" description="Helical" evidence="1">
    <location>
        <begin position="21"/>
        <end position="40"/>
    </location>
</feature>
<organism evidence="2 3">
    <name type="scientific">Aliikangiella marina</name>
    <dbReference type="NCBI Taxonomy" id="1712262"/>
    <lineage>
        <taxon>Bacteria</taxon>
        <taxon>Pseudomonadati</taxon>
        <taxon>Pseudomonadota</taxon>
        <taxon>Gammaproteobacteria</taxon>
        <taxon>Oceanospirillales</taxon>
        <taxon>Pleioneaceae</taxon>
        <taxon>Aliikangiella</taxon>
    </lineage>
</organism>
<name>A0A545T2P9_9GAMM</name>
<evidence type="ECO:0000256" key="1">
    <source>
        <dbReference type="SAM" id="Phobius"/>
    </source>
</evidence>
<keyword evidence="1" id="KW-0472">Membrane</keyword>
<proteinExistence type="predicted"/>
<gene>
    <name evidence="2" type="ORF">FLL45_20240</name>
</gene>
<keyword evidence="1" id="KW-1133">Transmembrane helix</keyword>
<dbReference type="AlphaFoldDB" id="A0A545T2P9"/>
<accession>A0A545T2P9</accession>
<sequence>MSKSPDQFAKQQQVNTVRLGFWTFAWLISQATAVFGPTFLWQSQLITGIAILINLILGGAMIFANIRHIKGMDELQQKIHMDAMGITLGVGVIGGLAYSTMDTTNFISSDAEISYLVIVMALTYLVSIIVGQARYK</sequence>
<feature type="transmembrane region" description="Helical" evidence="1">
    <location>
        <begin position="79"/>
        <end position="101"/>
    </location>
</feature>
<protein>
    <submittedName>
        <fullName evidence="2">Uncharacterized protein</fullName>
    </submittedName>
</protein>
<reference evidence="2 3" key="1">
    <citation type="submission" date="2019-06" db="EMBL/GenBank/DDBJ databases">
        <title>Draft genome of Aliikangiella marina GYP-15.</title>
        <authorList>
            <person name="Wang G."/>
        </authorList>
    </citation>
    <scope>NUCLEOTIDE SEQUENCE [LARGE SCALE GENOMIC DNA]</scope>
    <source>
        <strain evidence="2 3">GYP-15</strain>
    </source>
</reference>
<evidence type="ECO:0000313" key="3">
    <source>
        <dbReference type="Proteomes" id="UP000317839"/>
    </source>
</evidence>